<dbReference type="HOGENOM" id="CLU_944223_0_0_1"/>
<evidence type="ECO:0000313" key="9">
    <source>
        <dbReference type="EMBL" id="ESN92245.1"/>
    </source>
</evidence>
<feature type="transmembrane region" description="Helical" evidence="7">
    <location>
        <begin position="77"/>
        <end position="96"/>
    </location>
</feature>
<dbReference type="GO" id="GO:0005794">
    <property type="term" value="C:Golgi apparatus"/>
    <property type="evidence" value="ECO:0000318"/>
    <property type="project" value="GO_Central"/>
</dbReference>
<gene>
    <name evidence="10" type="primary">20212964</name>
    <name evidence="9" type="ORF">HELRODRAFT_194305</name>
</gene>
<keyword evidence="4 7" id="KW-1133">Transmembrane helix</keyword>
<dbReference type="PROSITE" id="PS50216">
    <property type="entry name" value="DHHC"/>
    <property type="match status" value="1"/>
</dbReference>
<keyword evidence="2 7" id="KW-0808">Transferase</keyword>
<dbReference type="KEGG" id="hro:HELRODRAFT_194305"/>
<feature type="transmembrane region" description="Helical" evidence="7">
    <location>
        <begin position="108"/>
        <end position="127"/>
    </location>
</feature>
<proteinExistence type="inferred from homology"/>
<keyword evidence="5 7" id="KW-0472">Membrane</keyword>
<feature type="domain" description="Palmitoyltransferase DHHC" evidence="8">
    <location>
        <begin position="165"/>
        <end position="293"/>
    </location>
</feature>
<comment type="subcellular location">
    <subcellularLocation>
        <location evidence="1">Membrane</location>
        <topology evidence="1">Multi-pass membrane protein</topology>
    </subcellularLocation>
</comment>
<evidence type="ECO:0000256" key="6">
    <source>
        <dbReference type="ARBA" id="ARBA00023315"/>
    </source>
</evidence>
<feature type="transmembrane region" description="Helical" evidence="7">
    <location>
        <begin position="209"/>
        <end position="229"/>
    </location>
</feature>
<keyword evidence="3 7" id="KW-0812">Transmembrane</keyword>
<dbReference type="GO" id="GO:0006612">
    <property type="term" value="P:protein targeting to membrane"/>
    <property type="evidence" value="ECO:0000318"/>
    <property type="project" value="GO_Central"/>
</dbReference>
<evidence type="ECO:0000256" key="3">
    <source>
        <dbReference type="ARBA" id="ARBA00022692"/>
    </source>
</evidence>
<keyword evidence="11" id="KW-1185">Reference proteome</keyword>
<dbReference type="GeneID" id="20212964"/>
<dbReference type="Pfam" id="PF01529">
    <property type="entry name" value="DHHC"/>
    <property type="match status" value="1"/>
</dbReference>
<dbReference type="InParanoid" id="T1FVW8"/>
<organism evidence="10 11">
    <name type="scientific">Helobdella robusta</name>
    <name type="common">Californian leech</name>
    <dbReference type="NCBI Taxonomy" id="6412"/>
    <lineage>
        <taxon>Eukaryota</taxon>
        <taxon>Metazoa</taxon>
        <taxon>Spiralia</taxon>
        <taxon>Lophotrochozoa</taxon>
        <taxon>Annelida</taxon>
        <taxon>Clitellata</taxon>
        <taxon>Hirudinea</taxon>
        <taxon>Rhynchobdellida</taxon>
        <taxon>Glossiphoniidae</taxon>
        <taxon>Helobdella</taxon>
    </lineage>
</organism>
<dbReference type="eggNOG" id="KOG1311">
    <property type="taxonomic scope" value="Eukaryota"/>
</dbReference>
<name>T1FVW8_HELRO</name>
<evidence type="ECO:0000256" key="2">
    <source>
        <dbReference type="ARBA" id="ARBA00022679"/>
    </source>
</evidence>
<dbReference type="InterPro" id="IPR001594">
    <property type="entry name" value="Palmitoyltrfase_DHHC"/>
</dbReference>
<dbReference type="EMBL" id="KB097656">
    <property type="protein sequence ID" value="ESN92245.1"/>
    <property type="molecule type" value="Genomic_DNA"/>
</dbReference>
<dbReference type="EnsemblMetazoa" id="HelroT194305">
    <property type="protein sequence ID" value="HelroP194305"/>
    <property type="gene ID" value="HelroG194305"/>
</dbReference>
<dbReference type="CTD" id="20212964"/>
<protein>
    <recommendedName>
        <fullName evidence="7">Palmitoyltransferase</fullName>
        <ecNumber evidence="7">2.3.1.225</ecNumber>
    </recommendedName>
</protein>
<dbReference type="GO" id="GO:0005783">
    <property type="term" value="C:endoplasmic reticulum"/>
    <property type="evidence" value="ECO:0000318"/>
    <property type="project" value="GO_Central"/>
</dbReference>
<evidence type="ECO:0000256" key="1">
    <source>
        <dbReference type="ARBA" id="ARBA00004141"/>
    </source>
</evidence>
<comment type="catalytic activity">
    <reaction evidence="7">
        <text>L-cysteinyl-[protein] + hexadecanoyl-CoA = S-hexadecanoyl-L-cysteinyl-[protein] + CoA</text>
        <dbReference type="Rhea" id="RHEA:36683"/>
        <dbReference type="Rhea" id="RHEA-COMP:10131"/>
        <dbReference type="Rhea" id="RHEA-COMP:11032"/>
        <dbReference type="ChEBI" id="CHEBI:29950"/>
        <dbReference type="ChEBI" id="CHEBI:57287"/>
        <dbReference type="ChEBI" id="CHEBI:57379"/>
        <dbReference type="ChEBI" id="CHEBI:74151"/>
        <dbReference type="EC" id="2.3.1.225"/>
    </reaction>
</comment>
<evidence type="ECO:0000256" key="7">
    <source>
        <dbReference type="RuleBase" id="RU079119"/>
    </source>
</evidence>
<dbReference type="GO" id="GO:0016020">
    <property type="term" value="C:membrane"/>
    <property type="evidence" value="ECO:0007669"/>
    <property type="project" value="UniProtKB-SubCell"/>
</dbReference>
<dbReference type="Proteomes" id="UP000015101">
    <property type="component" value="Unassembled WGS sequence"/>
</dbReference>
<dbReference type="OrthoDB" id="302728at2759"/>
<keyword evidence="6 7" id="KW-0012">Acyltransferase</keyword>
<dbReference type="RefSeq" id="XP_009029626.1">
    <property type="nucleotide sequence ID" value="XM_009031378.1"/>
</dbReference>
<dbReference type="EMBL" id="AMQM01007668">
    <property type="status" value="NOT_ANNOTATED_CDS"/>
    <property type="molecule type" value="Genomic_DNA"/>
</dbReference>
<evidence type="ECO:0000256" key="5">
    <source>
        <dbReference type="ARBA" id="ARBA00023136"/>
    </source>
</evidence>
<evidence type="ECO:0000313" key="10">
    <source>
        <dbReference type="EnsemblMetazoa" id="HelroP194305"/>
    </source>
</evidence>
<dbReference type="AlphaFoldDB" id="T1FVW8"/>
<comment type="similarity">
    <text evidence="7">Belongs to the DHHC palmitoyltransferase family.</text>
</comment>
<evidence type="ECO:0000256" key="4">
    <source>
        <dbReference type="ARBA" id="ARBA00022989"/>
    </source>
</evidence>
<evidence type="ECO:0000259" key="8">
    <source>
        <dbReference type="Pfam" id="PF01529"/>
    </source>
</evidence>
<reference evidence="10" key="3">
    <citation type="submission" date="2015-06" db="UniProtKB">
        <authorList>
            <consortium name="EnsemblMetazoa"/>
        </authorList>
    </citation>
    <scope>IDENTIFICATION</scope>
</reference>
<dbReference type="EMBL" id="AMQM01007669">
    <property type="status" value="NOT_ANNOTATED_CDS"/>
    <property type="molecule type" value="Genomic_DNA"/>
</dbReference>
<reference evidence="11" key="1">
    <citation type="submission" date="2012-12" db="EMBL/GenBank/DDBJ databases">
        <authorList>
            <person name="Hellsten U."/>
            <person name="Grimwood J."/>
            <person name="Chapman J.A."/>
            <person name="Shapiro H."/>
            <person name="Aerts A."/>
            <person name="Otillar R.P."/>
            <person name="Terry A.Y."/>
            <person name="Boore J.L."/>
            <person name="Simakov O."/>
            <person name="Marletaz F."/>
            <person name="Cho S.-J."/>
            <person name="Edsinger-Gonzales E."/>
            <person name="Havlak P."/>
            <person name="Kuo D.-H."/>
            <person name="Larsson T."/>
            <person name="Lv J."/>
            <person name="Arendt D."/>
            <person name="Savage R."/>
            <person name="Osoegawa K."/>
            <person name="de Jong P."/>
            <person name="Lindberg D.R."/>
            <person name="Seaver E.C."/>
            <person name="Weisblat D.A."/>
            <person name="Putnam N.H."/>
            <person name="Grigoriev I.V."/>
            <person name="Rokhsar D.S."/>
        </authorList>
    </citation>
    <scope>NUCLEOTIDE SEQUENCE</scope>
</reference>
<comment type="domain">
    <text evidence="7">The DHHC domain is required for palmitoyltransferase activity.</text>
</comment>
<dbReference type="PANTHER" id="PTHR12246">
    <property type="entry name" value="PALMITOYLTRANSFERASE ZDHHC16"/>
    <property type="match status" value="1"/>
</dbReference>
<sequence>MAIFQRHFKQRVHFSTLFNNCNPALKAILKQLATTTTTTTTARYPTTSHNNYSSYDFKKMNQAANIERAARPARLNFGPLCIVLMYTLLSLCFYITCRKLIFVEGADPTWVVFIFSVSVFLLVLLCVSHYKAASCNENYVSRLDFREEINRIMRRTAYDSSITIHRCLICTGFKSYRTHHCSVCKKCVYKMDHHCTWIGNCVGLYNLKYFMLLNLYTMLLSYITNALLVGKLKPIILELSKTNADITAHLYDNYIAELFLGFFNIPMTVLCFFVLGKQIFCIYYDITAYLFMTSP</sequence>
<dbReference type="InterPro" id="IPR039859">
    <property type="entry name" value="PFA4/ZDH16/20/ERF2-like"/>
</dbReference>
<dbReference type="STRING" id="6412.T1FVW8"/>
<accession>T1FVW8</accession>
<reference evidence="9 11" key="2">
    <citation type="journal article" date="2013" name="Nature">
        <title>Insights into bilaterian evolution from three spiralian genomes.</title>
        <authorList>
            <person name="Simakov O."/>
            <person name="Marletaz F."/>
            <person name="Cho S.J."/>
            <person name="Edsinger-Gonzales E."/>
            <person name="Havlak P."/>
            <person name="Hellsten U."/>
            <person name="Kuo D.H."/>
            <person name="Larsson T."/>
            <person name="Lv J."/>
            <person name="Arendt D."/>
            <person name="Savage R."/>
            <person name="Osoegawa K."/>
            <person name="de Jong P."/>
            <person name="Grimwood J."/>
            <person name="Chapman J.A."/>
            <person name="Shapiro H."/>
            <person name="Aerts A."/>
            <person name="Otillar R.P."/>
            <person name="Terry A.Y."/>
            <person name="Boore J.L."/>
            <person name="Grigoriev I.V."/>
            <person name="Lindberg D.R."/>
            <person name="Seaver E.C."/>
            <person name="Weisblat D.A."/>
            <person name="Putnam N.H."/>
            <person name="Rokhsar D.S."/>
        </authorList>
    </citation>
    <scope>NUCLEOTIDE SEQUENCE</scope>
</reference>
<feature type="transmembrane region" description="Helical" evidence="7">
    <location>
        <begin position="254"/>
        <end position="275"/>
    </location>
</feature>
<evidence type="ECO:0000313" key="11">
    <source>
        <dbReference type="Proteomes" id="UP000015101"/>
    </source>
</evidence>
<dbReference type="EC" id="2.3.1.225" evidence="7"/>
<dbReference type="GO" id="GO:0019706">
    <property type="term" value="F:protein-cysteine S-palmitoyltransferase activity"/>
    <property type="evidence" value="ECO:0000318"/>
    <property type="project" value="GO_Central"/>
</dbReference>